<feature type="binding site" evidence="5">
    <location>
        <position position="484"/>
    </location>
    <ligand>
        <name>Fe cation</name>
        <dbReference type="ChEBI" id="CHEBI:24875"/>
        <note>catalytic</note>
    </ligand>
</feature>
<dbReference type="InterPro" id="IPR004294">
    <property type="entry name" value="Carotenoid_Oase"/>
</dbReference>
<feature type="binding site" evidence="5">
    <location>
        <position position="185"/>
    </location>
    <ligand>
        <name>Fe cation</name>
        <dbReference type="ChEBI" id="CHEBI:24875"/>
        <note>catalytic</note>
    </ligand>
</feature>
<keyword evidence="7" id="KW-1185">Reference proteome</keyword>
<feature type="binding site" evidence="5">
    <location>
        <position position="300"/>
    </location>
    <ligand>
        <name>Fe cation</name>
        <dbReference type="ChEBI" id="CHEBI:24875"/>
        <note>catalytic</note>
    </ligand>
</feature>
<dbReference type="GO" id="GO:0046872">
    <property type="term" value="F:metal ion binding"/>
    <property type="evidence" value="ECO:0007669"/>
    <property type="project" value="UniProtKB-KW"/>
</dbReference>
<accession>A0A8T9T2Y0</accession>
<dbReference type="EMBL" id="CP095053">
    <property type="protein sequence ID" value="UOR06930.1"/>
    <property type="molecule type" value="Genomic_DNA"/>
</dbReference>
<evidence type="ECO:0000256" key="3">
    <source>
        <dbReference type="ARBA" id="ARBA00023002"/>
    </source>
</evidence>
<evidence type="ECO:0000256" key="1">
    <source>
        <dbReference type="ARBA" id="ARBA00006787"/>
    </source>
</evidence>
<sequence length="496" mass="54775">MPVRRYAVLGDYLAANRHAAAEYDDVELELVEGALPSDLVGTLLRNGNGRFEHHGVAYEHLFDGDGMVARFQFDGQRVRYRNRHVQTAELVAEEKAGRMLYRSFGTNLPGGLRANFGKTQFKNTANTSLVAHGGQLLALWEGGLPHRLDPDTLATLGRFDYEGVLRNPFSWLDRRITPELPFSAHPKVHPTTGVLHNFGTVAGRQHRLVLYEVSPAGQARIAHVLPMPAATFAHDFVLTQSGHQIFFLTPVAFDVLRALTGLASPAASIRVGRDQPTQVVVVAPDGQAHHLTTEFGFVFHFVNGYQDADGTLVADALLLPDYPDTLSIKAYLSGYLPDDQTQARFVRFRLDLTRGTVTRQPISDYEGELPEINPDRLGQPYRYTWIIGRPPHHSLPLLDHLLKLDVQTGEVRVAYQPGTLCSEPVVVPQPAAPGHTPPPEDAGYVLYLRFDATSNCTELLVGDAATLVTIARLRLPHHIPLGFHGIWLPDEVGGLH</sequence>
<dbReference type="AlphaFoldDB" id="A0A8T9T2Y0"/>
<name>A0A8T9T2Y0_9BACT</name>
<dbReference type="PANTHER" id="PTHR10543">
    <property type="entry name" value="BETA-CAROTENE DIOXYGENASE"/>
    <property type="match status" value="1"/>
</dbReference>
<dbReference type="Pfam" id="PF03055">
    <property type="entry name" value="RPE65"/>
    <property type="match status" value="1"/>
</dbReference>
<organism evidence="6 7">
    <name type="scientific">Hymenobacter aerilatus</name>
    <dbReference type="NCBI Taxonomy" id="2932251"/>
    <lineage>
        <taxon>Bacteria</taxon>
        <taxon>Pseudomonadati</taxon>
        <taxon>Bacteroidota</taxon>
        <taxon>Cytophagia</taxon>
        <taxon>Cytophagales</taxon>
        <taxon>Hymenobacteraceae</taxon>
        <taxon>Hymenobacter</taxon>
    </lineage>
</organism>
<dbReference type="GO" id="GO:0010436">
    <property type="term" value="F:carotenoid dioxygenase activity"/>
    <property type="evidence" value="ECO:0007669"/>
    <property type="project" value="TreeGrafter"/>
</dbReference>
<evidence type="ECO:0000256" key="2">
    <source>
        <dbReference type="ARBA" id="ARBA00022723"/>
    </source>
</evidence>
<dbReference type="Proteomes" id="UP000829925">
    <property type="component" value="Chromosome"/>
</dbReference>
<evidence type="ECO:0000256" key="5">
    <source>
        <dbReference type="PIRSR" id="PIRSR604294-1"/>
    </source>
</evidence>
<comment type="similarity">
    <text evidence="1">Belongs to the carotenoid oxygenase family.</text>
</comment>
<protein>
    <submittedName>
        <fullName evidence="6">Carotenoid oxygenase family protein</fullName>
    </submittedName>
</protein>
<dbReference type="GO" id="GO:0016121">
    <property type="term" value="P:carotene catabolic process"/>
    <property type="evidence" value="ECO:0007669"/>
    <property type="project" value="TreeGrafter"/>
</dbReference>
<dbReference type="RefSeq" id="WP_245096306.1">
    <property type="nucleotide sequence ID" value="NZ_CP095053.1"/>
</dbReference>
<evidence type="ECO:0000313" key="6">
    <source>
        <dbReference type="EMBL" id="UOR06930.1"/>
    </source>
</evidence>
<keyword evidence="3" id="KW-0560">Oxidoreductase</keyword>
<reference evidence="6 7" key="1">
    <citation type="submission" date="2022-04" db="EMBL/GenBank/DDBJ databases">
        <title>Hymenobacter sp. isolated from the air.</title>
        <authorList>
            <person name="Won M."/>
            <person name="Lee C.-M."/>
            <person name="Woen H.-Y."/>
            <person name="Kwon S.-W."/>
        </authorList>
    </citation>
    <scope>NUCLEOTIDE SEQUENCE [LARGE SCALE GENOMIC DNA]</scope>
    <source>
        <strain evidence="7">5413 J-13</strain>
    </source>
</reference>
<dbReference type="PANTHER" id="PTHR10543:SF89">
    <property type="entry name" value="CAROTENOID 9,10(9',10')-CLEAVAGE DIOXYGENASE 1"/>
    <property type="match status" value="1"/>
</dbReference>
<evidence type="ECO:0000256" key="4">
    <source>
        <dbReference type="ARBA" id="ARBA00023004"/>
    </source>
</evidence>
<comment type="cofactor">
    <cofactor evidence="5">
        <name>Fe(2+)</name>
        <dbReference type="ChEBI" id="CHEBI:29033"/>
    </cofactor>
    <text evidence="5">Binds 1 Fe(2+) ion per subunit.</text>
</comment>
<keyword evidence="2 5" id="KW-0479">Metal-binding</keyword>
<evidence type="ECO:0000313" key="7">
    <source>
        <dbReference type="Proteomes" id="UP000829925"/>
    </source>
</evidence>
<dbReference type="KEGG" id="haei:MUN82_07455"/>
<proteinExistence type="inferred from homology"/>
<gene>
    <name evidence="6" type="ORF">MUN82_07455</name>
</gene>
<keyword evidence="4 5" id="KW-0408">Iron</keyword>
<feature type="binding site" evidence="5">
    <location>
        <position position="234"/>
    </location>
    <ligand>
        <name>Fe cation</name>
        <dbReference type="ChEBI" id="CHEBI:24875"/>
        <note>catalytic</note>
    </ligand>
</feature>